<keyword evidence="6 8" id="KW-0446">Lipid-binding</keyword>
<feature type="region of interest" description="Domain IV, binds dsDNA" evidence="8">
    <location>
        <begin position="319"/>
        <end position="444"/>
    </location>
</feature>
<feature type="domain" description="AAA+ ATPase" evidence="12">
    <location>
        <begin position="137"/>
        <end position="263"/>
    </location>
</feature>
<dbReference type="Gene3D" id="1.10.8.60">
    <property type="match status" value="1"/>
</dbReference>
<comment type="function">
    <text evidence="8 10">Plays an essential role in the initiation and regulation of chromosomal replication. ATP-DnaA binds to the origin of replication (oriC) to initiate formation of the DNA replication initiation complex once per cell cycle. Binds the DnaA box (a 9 base pair repeat at the origin) and separates the double-stranded (ds)DNA. Forms a right-handed helical filament on oriC DNA; dsDNA binds to the exterior of the filament while single-stranded (ss)DNA is stabiized in the filament's interior. The ATP-DnaA-oriC complex binds and stabilizes one strand of the AT-rich DNA unwinding element (DUE), permitting loading of DNA polymerase. After initiation quickly degrades to an ADP-DnaA complex that is not apt for DNA replication. Binds acidic phospholipids.</text>
</comment>
<dbReference type="InterPro" id="IPR013317">
    <property type="entry name" value="DnaA_dom"/>
</dbReference>
<dbReference type="CDD" id="cd06571">
    <property type="entry name" value="Bac_DnaA_C"/>
    <property type="match status" value="1"/>
</dbReference>
<dbReference type="PRINTS" id="PR00051">
    <property type="entry name" value="DNAA"/>
</dbReference>
<evidence type="ECO:0000256" key="2">
    <source>
        <dbReference type="ARBA" id="ARBA00022490"/>
    </source>
</evidence>
<organism evidence="14 15">
    <name type="scientific">Sulfurimonas diazotrophicus</name>
    <dbReference type="NCBI Taxonomy" id="3131939"/>
    <lineage>
        <taxon>Bacteria</taxon>
        <taxon>Pseudomonadati</taxon>
        <taxon>Campylobacterota</taxon>
        <taxon>Epsilonproteobacteria</taxon>
        <taxon>Campylobacterales</taxon>
        <taxon>Sulfurimonadaceae</taxon>
        <taxon>Sulfurimonas</taxon>
    </lineage>
</organism>
<name>A0ABZ3HBL6_9BACT</name>
<evidence type="ECO:0000256" key="11">
    <source>
        <dbReference type="RuleBase" id="RU004227"/>
    </source>
</evidence>
<evidence type="ECO:0000256" key="5">
    <source>
        <dbReference type="ARBA" id="ARBA00022840"/>
    </source>
</evidence>
<evidence type="ECO:0000256" key="4">
    <source>
        <dbReference type="ARBA" id="ARBA00022741"/>
    </source>
</evidence>
<comment type="subunit">
    <text evidence="8">Oligomerizes as a right-handed, spiral filament on DNA at oriC.</text>
</comment>
<dbReference type="Gene3D" id="3.30.300.180">
    <property type="match status" value="1"/>
</dbReference>
<dbReference type="Proteomes" id="UP001447842">
    <property type="component" value="Chromosome"/>
</dbReference>
<dbReference type="InterPro" id="IPR038454">
    <property type="entry name" value="DnaA_N_sf"/>
</dbReference>
<dbReference type="RefSeq" id="WP_345970179.1">
    <property type="nucleotide sequence ID" value="NZ_CP147920.1"/>
</dbReference>
<accession>A0ABZ3HBL6</accession>
<evidence type="ECO:0000256" key="7">
    <source>
        <dbReference type="ARBA" id="ARBA00023125"/>
    </source>
</evidence>
<evidence type="ECO:0000256" key="8">
    <source>
        <dbReference type="HAMAP-Rule" id="MF_00377"/>
    </source>
</evidence>
<dbReference type="CDD" id="cd00009">
    <property type="entry name" value="AAA"/>
    <property type="match status" value="1"/>
</dbReference>
<keyword evidence="3 8" id="KW-0235">DNA replication</keyword>
<evidence type="ECO:0000256" key="9">
    <source>
        <dbReference type="NCBIfam" id="TIGR00362"/>
    </source>
</evidence>
<evidence type="ECO:0000259" key="12">
    <source>
        <dbReference type="SMART" id="SM00382"/>
    </source>
</evidence>
<evidence type="ECO:0000313" key="15">
    <source>
        <dbReference type="Proteomes" id="UP001447842"/>
    </source>
</evidence>
<gene>
    <name evidence="8 14" type="primary">dnaA</name>
    <name evidence="14" type="ORF">WCY31_00005</name>
</gene>
<dbReference type="Pfam" id="PF08299">
    <property type="entry name" value="Bac_DnaA_C"/>
    <property type="match status" value="1"/>
</dbReference>
<dbReference type="PANTHER" id="PTHR30050">
    <property type="entry name" value="CHROMOSOMAL REPLICATION INITIATOR PROTEIN DNAA"/>
    <property type="match status" value="1"/>
</dbReference>
<dbReference type="HAMAP" id="MF_00377">
    <property type="entry name" value="DnaA_bact"/>
    <property type="match status" value="1"/>
</dbReference>
<feature type="binding site" evidence="8">
    <location>
        <position position="150"/>
    </location>
    <ligand>
        <name>ATP</name>
        <dbReference type="ChEBI" id="CHEBI:30616"/>
    </ligand>
</feature>
<evidence type="ECO:0000259" key="13">
    <source>
        <dbReference type="SMART" id="SM00760"/>
    </source>
</evidence>
<dbReference type="InterPro" id="IPR020591">
    <property type="entry name" value="Chromosome_initiator_DnaA-like"/>
</dbReference>
<proteinExistence type="inferred from homology"/>
<protein>
    <recommendedName>
        <fullName evidence="8 9">Chromosomal replication initiator protein DnaA</fullName>
    </recommendedName>
</protein>
<dbReference type="Gene3D" id="3.40.50.300">
    <property type="entry name" value="P-loop containing nucleotide triphosphate hydrolases"/>
    <property type="match status" value="1"/>
</dbReference>
<keyword evidence="2 8" id="KW-0963">Cytoplasm</keyword>
<dbReference type="InterPro" id="IPR013159">
    <property type="entry name" value="DnaA_C"/>
</dbReference>
<dbReference type="Pfam" id="PF00308">
    <property type="entry name" value="Bac_DnaA"/>
    <property type="match status" value="1"/>
</dbReference>
<keyword evidence="15" id="KW-1185">Reference proteome</keyword>
<keyword evidence="7 8" id="KW-0238">DNA-binding</keyword>
<dbReference type="NCBIfam" id="TIGR00362">
    <property type="entry name" value="DnaA"/>
    <property type="match status" value="1"/>
</dbReference>
<evidence type="ECO:0000256" key="6">
    <source>
        <dbReference type="ARBA" id="ARBA00023121"/>
    </source>
</evidence>
<keyword evidence="5 8" id="KW-0067">ATP-binding</keyword>
<dbReference type="EMBL" id="CP147920">
    <property type="protein sequence ID" value="XAU15100.1"/>
    <property type="molecule type" value="Genomic_DNA"/>
</dbReference>
<dbReference type="InterPro" id="IPR003593">
    <property type="entry name" value="AAA+_ATPase"/>
</dbReference>
<keyword evidence="4 8" id="KW-0547">Nucleotide-binding</keyword>
<dbReference type="SUPFAM" id="SSF48295">
    <property type="entry name" value="TrpR-like"/>
    <property type="match status" value="1"/>
</dbReference>
<evidence type="ECO:0000256" key="3">
    <source>
        <dbReference type="ARBA" id="ARBA00022705"/>
    </source>
</evidence>
<comment type="similarity">
    <text evidence="1 8 11">Belongs to the DnaA family.</text>
</comment>
<dbReference type="InterPro" id="IPR024633">
    <property type="entry name" value="DnaA_N_dom"/>
</dbReference>
<reference evidence="14 15" key="1">
    <citation type="submission" date="2024-03" db="EMBL/GenBank/DDBJ databases">
        <title>Sulfurimonas sp. HSL3-1.</title>
        <authorList>
            <person name="Wang S."/>
        </authorList>
    </citation>
    <scope>NUCLEOTIDE SEQUENCE [LARGE SCALE GENOMIC DNA]</scope>
    <source>
        <strain evidence="14 15">HSL3-1</strain>
    </source>
</reference>
<dbReference type="InterPro" id="IPR010921">
    <property type="entry name" value="Trp_repressor/repl_initiator"/>
</dbReference>
<dbReference type="Gene3D" id="1.10.1750.10">
    <property type="match status" value="1"/>
</dbReference>
<dbReference type="SMART" id="SM00760">
    <property type="entry name" value="Bac_DnaA_C"/>
    <property type="match status" value="1"/>
</dbReference>
<dbReference type="PANTHER" id="PTHR30050:SF2">
    <property type="entry name" value="CHROMOSOMAL REPLICATION INITIATOR PROTEIN DNAA"/>
    <property type="match status" value="1"/>
</dbReference>
<dbReference type="SMART" id="SM00382">
    <property type="entry name" value="AAA"/>
    <property type="match status" value="1"/>
</dbReference>
<feature type="binding site" evidence="8">
    <location>
        <position position="148"/>
    </location>
    <ligand>
        <name>ATP</name>
        <dbReference type="ChEBI" id="CHEBI:30616"/>
    </ligand>
</feature>
<dbReference type="Pfam" id="PF11638">
    <property type="entry name" value="DnaA_N"/>
    <property type="match status" value="1"/>
</dbReference>
<evidence type="ECO:0000313" key="14">
    <source>
        <dbReference type="EMBL" id="XAU15100.1"/>
    </source>
</evidence>
<comment type="subcellular location">
    <subcellularLocation>
        <location evidence="8">Cytoplasm</location>
    </subcellularLocation>
</comment>
<sequence length="444" mass="50280">MTIGDTILEMLKEEISEVEYNRYVKQMSFLSKASRSDLAVFEVPNPLIASWIKNRYASKIAHLFEIKTGTGREVNIRVKKAKGVAGKSGPAATVAPSEGPKHSMLNPAYTFENFVAGSSNQFAYAAAKSVSERPGQVYNPLFIYGGVGLGKTHLMQAIGNVMLLQGKTVVYTSVEQFVNDFTRHLRNQTMDRFKEKYRQCDLLLIDDVQFLSNKIQTQEEFFHTFETLRSEGKQIVLTSDKPPKRIAGLEARLQSRFEWGLVADIQPPELETKIAIIKKKCEINRVILGDDVVNYIATVIDNNTREIEGILSKLHAYSQLMHQEITLDFAKNALREQLQEKSDNISIDGIMKTIAKELNVKPSEIRSKSRSRNIVAARRVAIYLARELTPMSMPQIAQYFGMKDHSTVSHTMKKIHQLLEEDENFKVKINELHNKITAMPPETV</sequence>
<dbReference type="SUPFAM" id="SSF52540">
    <property type="entry name" value="P-loop containing nucleoside triphosphate hydrolases"/>
    <property type="match status" value="1"/>
</dbReference>
<feature type="binding site" evidence="8">
    <location>
        <position position="152"/>
    </location>
    <ligand>
        <name>ATP</name>
        <dbReference type="ChEBI" id="CHEBI:30616"/>
    </ligand>
</feature>
<dbReference type="InterPro" id="IPR027417">
    <property type="entry name" value="P-loop_NTPase"/>
</dbReference>
<feature type="binding site" evidence="8">
    <location>
        <position position="151"/>
    </location>
    <ligand>
        <name>ATP</name>
        <dbReference type="ChEBI" id="CHEBI:30616"/>
    </ligand>
</feature>
<evidence type="ECO:0000256" key="10">
    <source>
        <dbReference type="RuleBase" id="RU000577"/>
    </source>
</evidence>
<comment type="caution">
    <text evidence="8">Lacks conserved residue(s) required for the propagation of feature annotation.</text>
</comment>
<comment type="domain">
    <text evidence="8">Domain I is involved in oligomerization and binding regulators, domain II is flexibile and of varying length in different bacteria, domain III forms the AAA+ region, while domain IV binds dsDNA.</text>
</comment>
<feature type="domain" description="Chromosomal replication initiator DnaA C-terminal" evidence="13">
    <location>
        <begin position="346"/>
        <end position="415"/>
    </location>
</feature>
<dbReference type="InterPro" id="IPR001957">
    <property type="entry name" value="Chromosome_initiator_DnaA"/>
</dbReference>
<feature type="region of interest" description="Domain I, interacts with DnaA modulators" evidence="8">
    <location>
        <begin position="1"/>
        <end position="82"/>
    </location>
</feature>
<evidence type="ECO:0000256" key="1">
    <source>
        <dbReference type="ARBA" id="ARBA00006583"/>
    </source>
</evidence>